<dbReference type="AlphaFoldDB" id="Q2VZB6"/>
<organism evidence="2 3">
    <name type="scientific">Paramagnetospirillum magneticum (strain ATCC 700264 / AMB-1)</name>
    <name type="common">Magnetospirillum magneticum</name>
    <dbReference type="NCBI Taxonomy" id="342108"/>
    <lineage>
        <taxon>Bacteria</taxon>
        <taxon>Pseudomonadati</taxon>
        <taxon>Pseudomonadota</taxon>
        <taxon>Alphaproteobacteria</taxon>
        <taxon>Rhodospirillales</taxon>
        <taxon>Magnetospirillaceae</taxon>
        <taxon>Paramagnetospirillum</taxon>
    </lineage>
</organism>
<reference evidence="2 3" key="1">
    <citation type="journal article" date="2005" name="DNA Res.">
        <title>Complete genome sequence of the facultative anaerobic magnetotactic bacterium Magnetospirillum sp. strain AMB-1.</title>
        <authorList>
            <person name="Matsunaga T."/>
            <person name="Okamura Y."/>
            <person name="Fukuda Y."/>
            <person name="Wahyudi A.T."/>
            <person name="Murase Y."/>
            <person name="Takeyama H."/>
        </authorList>
    </citation>
    <scope>NUCLEOTIDE SEQUENCE [LARGE SCALE GENOMIC DNA]</scope>
    <source>
        <strain evidence="3">ATCC 700264 / AMB-1</strain>
    </source>
</reference>
<protein>
    <submittedName>
        <fullName evidence="2">Uncharacterized protein</fullName>
    </submittedName>
</protein>
<evidence type="ECO:0000256" key="1">
    <source>
        <dbReference type="SAM" id="MobiDB-lite"/>
    </source>
</evidence>
<dbReference type="Proteomes" id="UP000007058">
    <property type="component" value="Chromosome"/>
</dbReference>
<accession>Q2VZB6</accession>
<name>Q2VZB6_PARM1</name>
<evidence type="ECO:0000313" key="2">
    <source>
        <dbReference type="EMBL" id="BAE53059.1"/>
    </source>
</evidence>
<keyword evidence="3" id="KW-1185">Reference proteome</keyword>
<dbReference type="Gene3D" id="1.20.141.10">
    <property type="entry name" value="Chitosanase, subunit A, domain 1"/>
    <property type="match status" value="1"/>
</dbReference>
<gene>
    <name evidence="2" type="ordered locus">amb4255</name>
</gene>
<dbReference type="EMBL" id="AP007255">
    <property type="protein sequence ID" value="BAE53059.1"/>
    <property type="molecule type" value="Genomic_DNA"/>
</dbReference>
<dbReference type="STRING" id="342108.amb4255"/>
<dbReference type="KEGG" id="mag:amb4255"/>
<evidence type="ECO:0000313" key="3">
    <source>
        <dbReference type="Proteomes" id="UP000007058"/>
    </source>
</evidence>
<sequence>MDTTMLPFPLTEASLKAAMRDPRYTESSHPASKAWRDSVAQGFATLYPDETLRGDHTDQLERHQGADGHIYASDGTKVASGTVRVRSYTRTVNGHVVEVAAHDRSGGSEGKAADQGQSAPPANKKAFFDSKNPPGTWDDFRGKAQSLPNTGEAGKFALVEIFGQEGGVPKDSTSSASAGILQETLDNAKDAGVPGLEKTTTPAKLSNEQRAAVMRYKLDQEELGHAGGIKALESFGDAQSAAAMADTLYRHGGVDGPKLLQGAINDVKPGAVPKTGYMGKQTLEAYGRLASSPETKGRLLDALAKRRTTVAPYEKARFDYYRYSGRR</sequence>
<dbReference type="HOGENOM" id="CLU_849412_0_0_5"/>
<feature type="region of interest" description="Disordered" evidence="1">
    <location>
        <begin position="102"/>
        <end position="130"/>
    </location>
</feature>
<proteinExistence type="predicted"/>